<accession>A0A6J4PL58</accession>
<reference evidence="2" key="1">
    <citation type="submission" date="2020-02" db="EMBL/GenBank/DDBJ databases">
        <authorList>
            <person name="Meier V. D."/>
        </authorList>
    </citation>
    <scope>NUCLEOTIDE SEQUENCE</scope>
    <source>
        <strain evidence="2">AVDCRST_MAG66</strain>
    </source>
</reference>
<evidence type="ECO:0000256" key="1">
    <source>
        <dbReference type="SAM" id="Phobius"/>
    </source>
</evidence>
<keyword evidence="1" id="KW-0812">Transmembrane</keyword>
<organism evidence="2">
    <name type="scientific">uncultured Pseudonocardia sp</name>
    <dbReference type="NCBI Taxonomy" id="211455"/>
    <lineage>
        <taxon>Bacteria</taxon>
        <taxon>Bacillati</taxon>
        <taxon>Actinomycetota</taxon>
        <taxon>Actinomycetes</taxon>
        <taxon>Pseudonocardiales</taxon>
        <taxon>Pseudonocardiaceae</taxon>
        <taxon>Pseudonocardia</taxon>
        <taxon>environmental samples</taxon>
    </lineage>
</organism>
<feature type="transmembrane region" description="Helical" evidence="1">
    <location>
        <begin position="15"/>
        <end position="37"/>
    </location>
</feature>
<protein>
    <submittedName>
        <fullName evidence="2">Uncharacterized protein</fullName>
    </submittedName>
</protein>
<gene>
    <name evidence="2" type="ORF">AVDCRST_MAG66-2532</name>
</gene>
<sequence>MPSTPRGPRWRRDRLLIVLGAVAAVAILIGLLGSLLAPPGPGSSGDGDATAPESVALSEVDDLRDHLGQQVVVDGAEVESVPADEGFWVDAGGDRVWVQVDTAGESPYTVTDGQRVAFSGLVVAHDEDFARRPEFPEGDAEELAEAGAHVEVDVSDLQLG</sequence>
<proteinExistence type="predicted"/>
<evidence type="ECO:0000313" key="2">
    <source>
        <dbReference type="EMBL" id="CAA9419155.1"/>
    </source>
</evidence>
<dbReference type="EMBL" id="CADCUS010000368">
    <property type="protein sequence ID" value="CAA9419155.1"/>
    <property type="molecule type" value="Genomic_DNA"/>
</dbReference>
<name>A0A6J4PL58_9PSEU</name>
<keyword evidence="1" id="KW-1133">Transmembrane helix</keyword>
<dbReference type="AlphaFoldDB" id="A0A6J4PL58"/>
<keyword evidence="1" id="KW-0472">Membrane</keyword>